<evidence type="ECO:0000256" key="2">
    <source>
        <dbReference type="ARBA" id="ARBA00008520"/>
    </source>
</evidence>
<keyword evidence="3" id="KW-0813">Transport</keyword>
<dbReference type="OrthoDB" id="9798191at2"/>
<keyword evidence="9" id="KW-1185">Reference proteome</keyword>
<evidence type="ECO:0000256" key="1">
    <source>
        <dbReference type="ARBA" id="ARBA00004418"/>
    </source>
</evidence>
<evidence type="ECO:0000256" key="4">
    <source>
        <dbReference type="ARBA" id="ARBA00022729"/>
    </source>
</evidence>
<dbReference type="EMBL" id="LAJY01000293">
    <property type="protein sequence ID" value="KJV09379.1"/>
    <property type="molecule type" value="Genomic_DNA"/>
</dbReference>
<reference evidence="8 9" key="1">
    <citation type="submission" date="2015-03" db="EMBL/GenBank/DDBJ databases">
        <title>Draft genome sequence of Elstera litoralis.</title>
        <authorList>
            <person name="Rahalkar M.C."/>
            <person name="Dhakephalkar P.K."/>
            <person name="Pore S.D."/>
            <person name="Arora P."/>
            <person name="Kapse N.G."/>
            <person name="Pandit P.S."/>
        </authorList>
    </citation>
    <scope>NUCLEOTIDE SEQUENCE [LARGE SCALE GENOMIC DNA]</scope>
    <source>
        <strain evidence="8 9">Dia-1</strain>
    </source>
</reference>
<dbReference type="PANTHER" id="PTHR43649:SF28">
    <property type="entry name" value="BINDING PROTEIN COMPONENT OF ABC SUGAR TRANSPORTER-RELATED"/>
    <property type="match status" value="1"/>
</dbReference>
<evidence type="ECO:0000313" key="9">
    <source>
        <dbReference type="Proteomes" id="UP000033774"/>
    </source>
</evidence>
<dbReference type="RefSeq" id="WP_045776027.1">
    <property type="nucleotide sequence ID" value="NZ_LAJY01000293.1"/>
</dbReference>
<comment type="caution">
    <text evidence="8">The sequence shown here is derived from an EMBL/GenBank/DDBJ whole genome shotgun (WGS) entry which is preliminary data.</text>
</comment>
<evidence type="ECO:0000256" key="7">
    <source>
        <dbReference type="SAM" id="SignalP"/>
    </source>
</evidence>
<dbReference type="PATRIC" id="fig|552518.3.peg.1927"/>
<comment type="function">
    <text evidence="5">Part of a binding-protein-dependent transport system for a sugar.</text>
</comment>
<evidence type="ECO:0000313" key="8">
    <source>
        <dbReference type="EMBL" id="KJV09379.1"/>
    </source>
</evidence>
<comment type="similarity">
    <text evidence="2">Belongs to the bacterial solute-binding protein 1 family.</text>
</comment>
<gene>
    <name evidence="8" type="ORF">VZ95_11865</name>
</gene>
<name>A0A0F3IUV4_9PROT</name>
<accession>A0A0F3IUV4</accession>
<dbReference type="Gene3D" id="3.40.190.10">
    <property type="entry name" value="Periplasmic binding protein-like II"/>
    <property type="match status" value="2"/>
</dbReference>
<dbReference type="InterPro" id="IPR006059">
    <property type="entry name" value="SBP"/>
</dbReference>
<feature type="signal peptide" evidence="7">
    <location>
        <begin position="1"/>
        <end position="26"/>
    </location>
</feature>
<dbReference type="Proteomes" id="UP000033774">
    <property type="component" value="Unassembled WGS sequence"/>
</dbReference>
<dbReference type="PANTHER" id="PTHR43649">
    <property type="entry name" value="ARABINOSE-BINDING PROTEIN-RELATED"/>
    <property type="match status" value="1"/>
</dbReference>
<evidence type="ECO:0000256" key="5">
    <source>
        <dbReference type="ARBA" id="ARBA00049629"/>
    </source>
</evidence>
<keyword evidence="4 7" id="KW-0732">Signal</keyword>
<dbReference type="SUPFAM" id="SSF53850">
    <property type="entry name" value="Periplasmic binding protein-like II"/>
    <property type="match status" value="1"/>
</dbReference>
<dbReference type="InterPro" id="IPR050490">
    <property type="entry name" value="Bact_solute-bd_prot1"/>
</dbReference>
<proteinExistence type="inferred from homology"/>
<organism evidence="8 9">
    <name type="scientific">Elstera litoralis</name>
    <dbReference type="NCBI Taxonomy" id="552518"/>
    <lineage>
        <taxon>Bacteria</taxon>
        <taxon>Pseudomonadati</taxon>
        <taxon>Pseudomonadota</taxon>
        <taxon>Alphaproteobacteria</taxon>
        <taxon>Rhodospirillales</taxon>
        <taxon>Rhodospirillaceae</taxon>
        <taxon>Elstera</taxon>
    </lineage>
</organism>
<sequence>MLTNSRRGVRAVALSTVFVGGLAAFAAAAQPQAEVLHYWTSGGEAKAAAALKADFEANGGKWTDNAVAGGAGDAAMTVLRSRVLSGDPPAAAQIKGPNIQDWAKQGALGNLNKVAAAENWDKVLPPQITSIMKYNGNYVAAPVNIHRIDWFWANPAVLAKVGATAAPKTWDEFNALAEKLKAAGITPLAHGGQAWQDATIFETVVMGLNGAAFFKKAFVDLDDATLRSADMNKVFDQMRKIRGFVDKDFPGREWNAATQMVMNGTAAMQIMGDWAKGEFLAAGKVPGKDFLCAPVPTQGGYLMNVDSFAMFNVKGDDKLAGQLLLAKLIVGEKFQETFNVYKGSIPARLGVPMDKFDSCAVKSSDDLKASITAGTLVPSMAHEMATNGAVRGAILDVVTQHFNGSMSSADASKKLADAVKLAK</sequence>
<dbReference type="AlphaFoldDB" id="A0A0F3IUV4"/>
<feature type="chain" id="PRO_5002462606" description="Probable sugar-binding periplasmic protein" evidence="7">
    <location>
        <begin position="27"/>
        <end position="423"/>
    </location>
</feature>
<comment type="subcellular location">
    <subcellularLocation>
        <location evidence="1">Periplasm</location>
    </subcellularLocation>
</comment>
<protein>
    <recommendedName>
        <fullName evidence="6">Probable sugar-binding periplasmic protein</fullName>
    </recommendedName>
</protein>
<dbReference type="GO" id="GO:0042597">
    <property type="term" value="C:periplasmic space"/>
    <property type="evidence" value="ECO:0007669"/>
    <property type="project" value="UniProtKB-SubCell"/>
</dbReference>
<evidence type="ECO:0000256" key="6">
    <source>
        <dbReference type="ARBA" id="ARBA00049753"/>
    </source>
</evidence>
<evidence type="ECO:0000256" key="3">
    <source>
        <dbReference type="ARBA" id="ARBA00022448"/>
    </source>
</evidence>
<dbReference type="Pfam" id="PF01547">
    <property type="entry name" value="SBP_bac_1"/>
    <property type="match status" value="1"/>
</dbReference>